<dbReference type="InterPro" id="IPR008865">
    <property type="entry name" value="DNA_replication_term_site-bd"/>
</dbReference>
<name>A0ABU3B8L5_9GAMM</name>
<dbReference type="RefSeq" id="WP_311658727.1">
    <property type="nucleotide sequence ID" value="NZ_JAVRHY010000006.1"/>
</dbReference>
<protein>
    <submittedName>
        <fullName evidence="2">DNA replication terminus site-binding protein</fullName>
    </submittedName>
</protein>
<dbReference type="SUPFAM" id="SSF56596">
    <property type="entry name" value="Replication terminator protein (Tus)"/>
    <property type="match status" value="1"/>
</dbReference>
<organism evidence="2 3">
    <name type="scientific">Spectribacter acetivorans</name>
    <dbReference type="NCBI Taxonomy" id="3075603"/>
    <lineage>
        <taxon>Bacteria</taxon>
        <taxon>Pseudomonadati</taxon>
        <taxon>Pseudomonadota</taxon>
        <taxon>Gammaproteobacteria</taxon>
        <taxon>Salinisphaerales</taxon>
        <taxon>Salinisphaeraceae</taxon>
        <taxon>Spectribacter</taxon>
    </lineage>
</organism>
<dbReference type="InterPro" id="IPR036384">
    <property type="entry name" value="Tus_sf"/>
</dbReference>
<feature type="region of interest" description="Disordered" evidence="1">
    <location>
        <begin position="249"/>
        <end position="275"/>
    </location>
</feature>
<dbReference type="Proteomes" id="UP001259982">
    <property type="component" value="Unassembled WGS sequence"/>
</dbReference>
<feature type="compositionally biased region" description="Basic residues" evidence="1">
    <location>
        <begin position="264"/>
        <end position="275"/>
    </location>
</feature>
<dbReference type="Pfam" id="PF05472">
    <property type="entry name" value="Ter"/>
    <property type="match status" value="1"/>
</dbReference>
<evidence type="ECO:0000313" key="3">
    <source>
        <dbReference type="Proteomes" id="UP001259982"/>
    </source>
</evidence>
<comment type="caution">
    <text evidence="2">The sequence shown here is derived from an EMBL/GenBank/DDBJ whole genome shotgun (WGS) entry which is preliminary data.</text>
</comment>
<proteinExistence type="predicted"/>
<evidence type="ECO:0000256" key="1">
    <source>
        <dbReference type="SAM" id="MobiDB-lite"/>
    </source>
</evidence>
<feature type="compositionally biased region" description="Basic and acidic residues" evidence="1">
    <location>
        <begin position="250"/>
        <end position="263"/>
    </location>
</feature>
<dbReference type="EMBL" id="JAVRHY010000006">
    <property type="protein sequence ID" value="MDT0618584.1"/>
    <property type="molecule type" value="Genomic_DNA"/>
</dbReference>
<keyword evidence="3" id="KW-1185">Reference proteome</keyword>
<evidence type="ECO:0000313" key="2">
    <source>
        <dbReference type="EMBL" id="MDT0618584.1"/>
    </source>
</evidence>
<reference evidence="2 3" key="1">
    <citation type="submission" date="2023-09" db="EMBL/GenBank/DDBJ databases">
        <authorList>
            <person name="Rey-Velasco X."/>
        </authorList>
    </citation>
    <scope>NUCLEOTIDE SEQUENCE [LARGE SCALE GENOMIC DNA]</scope>
    <source>
        <strain evidence="2 3">P385</strain>
    </source>
</reference>
<sequence length="293" mass="32733">MRIALLEAFNGLAEALSELEGRLIQDEQAGYPGWLAWRGNARHAAAAAAIRRLEYRESQEESRSDRCPGALGVSEETLACARRVNEWKSRVKKRVLEIRHPEGLGKEDAVNRLINEDRGRAPAVVEALSQVGNARVHLVQTYRQIRVLEPMPASISLTWSCGNRSIRKVDVAQGRAMVRRAKHLSDRVREQAQARLSAMPENQELAVVKPVAPSVRANVVWKIDDETTRQMFDAALPLLYPAGPGAAGVRHNELDAYPPDERERKKRLPRSGGRRLAKEPIVPALRLYAYAGH</sequence>
<gene>
    <name evidence="2" type="ORF">RM531_08840</name>
</gene>
<accession>A0ABU3B8L5</accession>